<comment type="caution">
    <text evidence="8">The sequence shown here is derived from an EMBL/GenBank/DDBJ whole genome shotgun (WGS) entry which is preliminary data.</text>
</comment>
<dbReference type="EMBL" id="JBANAX010000538">
    <property type="protein sequence ID" value="KAL1204403.1"/>
    <property type="molecule type" value="Genomic_DNA"/>
</dbReference>
<name>A0ABD1AC81_CARAN</name>
<dbReference type="InterPro" id="IPR057444">
    <property type="entry name" value="Znf-CCCH_AtC3H23-like"/>
</dbReference>
<evidence type="ECO:0000256" key="6">
    <source>
        <dbReference type="PROSITE-ProRule" id="PRU00723"/>
    </source>
</evidence>
<proteinExistence type="predicted"/>
<evidence type="ECO:0000313" key="10">
    <source>
        <dbReference type="Proteomes" id="UP001558713"/>
    </source>
</evidence>
<dbReference type="GO" id="GO:0006355">
    <property type="term" value="P:regulation of DNA-templated transcription"/>
    <property type="evidence" value="ECO:0007669"/>
    <property type="project" value="UniProtKB-ARBA"/>
</dbReference>
<evidence type="ECO:0000256" key="2">
    <source>
        <dbReference type="ARBA" id="ARBA00022737"/>
    </source>
</evidence>
<dbReference type="SMART" id="SM00356">
    <property type="entry name" value="ZnF_C3H1"/>
    <property type="match status" value="2"/>
</dbReference>
<organism evidence="8 10">
    <name type="scientific">Cardamine amara subsp. amara</name>
    <dbReference type="NCBI Taxonomy" id="228776"/>
    <lineage>
        <taxon>Eukaryota</taxon>
        <taxon>Viridiplantae</taxon>
        <taxon>Streptophyta</taxon>
        <taxon>Embryophyta</taxon>
        <taxon>Tracheophyta</taxon>
        <taxon>Spermatophyta</taxon>
        <taxon>Magnoliopsida</taxon>
        <taxon>eudicotyledons</taxon>
        <taxon>Gunneridae</taxon>
        <taxon>Pentapetalae</taxon>
        <taxon>rosids</taxon>
        <taxon>malvids</taxon>
        <taxon>Brassicales</taxon>
        <taxon>Brassicaceae</taxon>
        <taxon>Cardamineae</taxon>
        <taxon>Cardamine</taxon>
    </lineage>
</organism>
<dbReference type="SUPFAM" id="SSF90229">
    <property type="entry name" value="CCCH zinc finger"/>
    <property type="match status" value="1"/>
</dbReference>
<sequence>MMIGENNNRSHPTIHIPQWDPINDPTALMSPPFSSVNLNGVNDYPHSPSPYLDSFASLCRYLPSNDSDSSSGDESSLTDEFHMYEFKVRRCARGRSHDWTECPFAHPGEKARRRDPRKFLYSGTTCPEFRKGSCRRGDSCEFAHGVFECWLHPARYRTQPCKDGTSCRRKICFFAHTPEQLRILPGSGDLDLGFSSIRNRFESHLSKLATSPTSILVSPPFSPPSESPPLSPTTGELIASMRKMQLSGGCSWNSPMRSGLRLPFSSSLRPIPTQAPTWPRLREFDIWENEREEAPAMEFVESGRELRAKMYARLSRENSLG</sequence>
<dbReference type="FunFam" id="3.30.1370.210:FF:000009">
    <property type="entry name" value="Zinc finger CCCH domain-containing protein 66"/>
    <property type="match status" value="1"/>
</dbReference>
<keyword evidence="4 6" id="KW-0862">Zinc</keyword>
<evidence type="ECO:0000259" key="7">
    <source>
        <dbReference type="PROSITE" id="PS50103"/>
    </source>
</evidence>
<keyword evidence="5" id="KW-0238">DNA-binding</keyword>
<gene>
    <name evidence="9" type="ORF">V5N11_000925</name>
    <name evidence="8" type="ORF">V5N11_034657</name>
</gene>
<feature type="zinc finger region" description="C3H1-type" evidence="6">
    <location>
        <begin position="120"/>
        <end position="147"/>
    </location>
</feature>
<dbReference type="Gene3D" id="3.30.1370.210">
    <property type="match status" value="1"/>
</dbReference>
<dbReference type="Pfam" id="PF25512">
    <property type="entry name" value="zf-CCCH_AtC3H23"/>
    <property type="match status" value="1"/>
</dbReference>
<dbReference type="GO" id="GO:0003677">
    <property type="term" value="F:DNA binding"/>
    <property type="evidence" value="ECO:0007669"/>
    <property type="project" value="UniProtKB-KW"/>
</dbReference>
<evidence type="ECO:0000256" key="5">
    <source>
        <dbReference type="ARBA" id="ARBA00023125"/>
    </source>
</evidence>
<dbReference type="PROSITE" id="PS50103">
    <property type="entry name" value="ZF_C3H1"/>
    <property type="match status" value="1"/>
</dbReference>
<dbReference type="InterPro" id="IPR041367">
    <property type="entry name" value="Znf-CCCH_4"/>
</dbReference>
<keyword evidence="3 6" id="KW-0863">Zinc-finger</keyword>
<dbReference type="EMBL" id="JBANAX010000050">
    <property type="protein sequence ID" value="KAL1224595.1"/>
    <property type="molecule type" value="Genomic_DNA"/>
</dbReference>
<evidence type="ECO:0000256" key="1">
    <source>
        <dbReference type="ARBA" id="ARBA00022723"/>
    </source>
</evidence>
<dbReference type="Pfam" id="PF18044">
    <property type="entry name" value="zf-CCCH_4"/>
    <property type="match status" value="1"/>
</dbReference>
<dbReference type="InterPro" id="IPR000571">
    <property type="entry name" value="Znf_CCCH"/>
</dbReference>
<evidence type="ECO:0000313" key="9">
    <source>
        <dbReference type="EMBL" id="KAL1224595.1"/>
    </source>
</evidence>
<accession>A0ABD1AC81</accession>
<evidence type="ECO:0000313" key="8">
    <source>
        <dbReference type="EMBL" id="KAL1204403.1"/>
    </source>
</evidence>
<feature type="domain" description="C3H1-type" evidence="7">
    <location>
        <begin position="120"/>
        <end position="147"/>
    </location>
</feature>
<keyword evidence="1 6" id="KW-0479">Metal-binding</keyword>
<reference evidence="8 10" key="1">
    <citation type="submission" date="2024-04" db="EMBL/GenBank/DDBJ databases">
        <title>Genome assembly C_amara_ONT_v2.</title>
        <authorList>
            <person name="Yant L."/>
            <person name="Moore C."/>
            <person name="Slenker M."/>
        </authorList>
    </citation>
    <scope>NUCLEOTIDE SEQUENCE [LARGE SCALE GENOMIC DNA]</scope>
    <source>
        <tissue evidence="8">Leaf</tissue>
    </source>
</reference>
<dbReference type="Proteomes" id="UP001558713">
    <property type="component" value="Unassembled WGS sequence"/>
</dbReference>
<protein>
    <submittedName>
        <fullName evidence="8">Zinc finger CCCH domain-containing protein 23</fullName>
    </submittedName>
</protein>
<dbReference type="PANTHER" id="PTHR14493:SF147">
    <property type="entry name" value="ZINC FINGER CCCH DOMAIN-CONTAINING PROTEIN 23"/>
    <property type="match status" value="1"/>
</dbReference>
<evidence type="ECO:0000256" key="4">
    <source>
        <dbReference type="ARBA" id="ARBA00022833"/>
    </source>
</evidence>
<evidence type="ECO:0000256" key="3">
    <source>
        <dbReference type="ARBA" id="ARBA00022771"/>
    </source>
</evidence>
<dbReference type="AlphaFoldDB" id="A0ABD1AC81"/>
<dbReference type="GO" id="GO:0008270">
    <property type="term" value="F:zinc ion binding"/>
    <property type="evidence" value="ECO:0007669"/>
    <property type="project" value="UniProtKB-KW"/>
</dbReference>
<dbReference type="InterPro" id="IPR045234">
    <property type="entry name" value="Unkempt-like"/>
</dbReference>
<dbReference type="InterPro" id="IPR036855">
    <property type="entry name" value="Znf_CCCH_sf"/>
</dbReference>
<dbReference type="PANTHER" id="PTHR14493">
    <property type="entry name" value="UNKEMPT FAMILY MEMBER"/>
    <property type="match status" value="1"/>
</dbReference>
<keyword evidence="10" id="KW-1185">Reference proteome</keyword>
<keyword evidence="2" id="KW-0677">Repeat</keyword>